<evidence type="ECO:0000256" key="2">
    <source>
        <dbReference type="ARBA" id="ARBA00023125"/>
    </source>
</evidence>
<keyword evidence="3" id="KW-0804">Transcription</keyword>
<dbReference type="Gene3D" id="1.10.10.60">
    <property type="entry name" value="Homeodomain-like"/>
    <property type="match status" value="2"/>
</dbReference>
<keyword evidence="4" id="KW-0472">Membrane</keyword>
<dbReference type="EMBL" id="JANQBD010000001">
    <property type="protein sequence ID" value="MCR8630022.1"/>
    <property type="molecule type" value="Genomic_DNA"/>
</dbReference>
<keyword evidence="4" id="KW-0812">Transmembrane</keyword>
<keyword evidence="2" id="KW-0238">DNA-binding</keyword>
<feature type="transmembrane region" description="Helical" evidence="4">
    <location>
        <begin position="295"/>
        <end position="318"/>
    </location>
</feature>
<dbReference type="Proteomes" id="UP001300012">
    <property type="component" value="Unassembled WGS sequence"/>
</dbReference>
<keyword evidence="1" id="KW-0805">Transcription regulation</keyword>
<feature type="domain" description="HTH araC/xylS-type" evidence="5">
    <location>
        <begin position="672"/>
        <end position="769"/>
    </location>
</feature>
<evidence type="ECO:0000313" key="6">
    <source>
        <dbReference type="EMBL" id="MCR8630022.1"/>
    </source>
</evidence>
<dbReference type="PROSITE" id="PS01124">
    <property type="entry name" value="HTH_ARAC_FAMILY_2"/>
    <property type="match status" value="1"/>
</dbReference>
<dbReference type="SMART" id="SM00342">
    <property type="entry name" value="HTH_ARAC"/>
    <property type="match status" value="1"/>
</dbReference>
<keyword evidence="7" id="KW-1185">Reference proteome</keyword>
<evidence type="ECO:0000259" key="5">
    <source>
        <dbReference type="PROSITE" id="PS01124"/>
    </source>
</evidence>
<dbReference type="InterPro" id="IPR018062">
    <property type="entry name" value="HTH_AraC-typ_CS"/>
</dbReference>
<dbReference type="InterPro" id="IPR009057">
    <property type="entry name" value="Homeodomain-like_sf"/>
</dbReference>
<accession>A0ABT1YA19</accession>
<dbReference type="Pfam" id="PF12833">
    <property type="entry name" value="HTH_18"/>
    <property type="match status" value="1"/>
</dbReference>
<evidence type="ECO:0000256" key="3">
    <source>
        <dbReference type="ARBA" id="ARBA00023163"/>
    </source>
</evidence>
<dbReference type="Pfam" id="PF17853">
    <property type="entry name" value="GGDEF_2"/>
    <property type="match status" value="1"/>
</dbReference>
<keyword evidence="4" id="KW-1133">Transmembrane helix</keyword>
<reference evidence="6 7" key="1">
    <citation type="submission" date="2022-08" db="EMBL/GenBank/DDBJ databases">
        <title>Paenibacillus endoradicis sp. nov., Paenibacillus radicibacter sp. nov and Paenibacillus pararadicis sp. nov., three cold-adapted plant growth-promoting bacteria isolated from root of Larix gmelinii in Great Khingan.</title>
        <authorList>
            <person name="Xue H."/>
        </authorList>
    </citation>
    <scope>NUCLEOTIDE SEQUENCE [LARGE SCALE GENOMIC DNA]</scope>
    <source>
        <strain evidence="6 7">N5-1-1-5</strain>
    </source>
</reference>
<name>A0ABT1YA19_9BACL</name>
<organism evidence="6 7">
    <name type="scientific">Paenibacillus radicis</name>
    <name type="common">ex Xue et al. 2023</name>
    <dbReference type="NCBI Taxonomy" id="2972489"/>
    <lineage>
        <taxon>Bacteria</taxon>
        <taxon>Bacillati</taxon>
        <taxon>Bacillota</taxon>
        <taxon>Bacilli</taxon>
        <taxon>Bacillales</taxon>
        <taxon>Paenibacillaceae</taxon>
        <taxon>Paenibacillus</taxon>
    </lineage>
</organism>
<dbReference type="PANTHER" id="PTHR43280">
    <property type="entry name" value="ARAC-FAMILY TRANSCRIPTIONAL REGULATOR"/>
    <property type="match status" value="1"/>
</dbReference>
<dbReference type="RefSeq" id="WP_258211627.1">
    <property type="nucleotide sequence ID" value="NZ_JANQBD010000001.1"/>
</dbReference>
<feature type="transmembrane region" description="Helical" evidence="4">
    <location>
        <begin position="21"/>
        <end position="44"/>
    </location>
</feature>
<dbReference type="SUPFAM" id="SSF46689">
    <property type="entry name" value="Homeodomain-like"/>
    <property type="match status" value="1"/>
</dbReference>
<dbReference type="PROSITE" id="PS00041">
    <property type="entry name" value="HTH_ARAC_FAMILY_1"/>
    <property type="match status" value="1"/>
</dbReference>
<gene>
    <name evidence="6" type="ORF">NV381_02290</name>
</gene>
<evidence type="ECO:0000256" key="4">
    <source>
        <dbReference type="SAM" id="Phobius"/>
    </source>
</evidence>
<protein>
    <submittedName>
        <fullName evidence="6">Helix-turn-helix domain-containing protein</fullName>
    </submittedName>
</protein>
<evidence type="ECO:0000313" key="7">
    <source>
        <dbReference type="Proteomes" id="UP001300012"/>
    </source>
</evidence>
<dbReference type="InterPro" id="IPR041522">
    <property type="entry name" value="CdaR_GGDEF"/>
</dbReference>
<proteinExistence type="predicted"/>
<dbReference type="PANTHER" id="PTHR43280:SF28">
    <property type="entry name" value="HTH-TYPE TRANSCRIPTIONAL ACTIVATOR RHAS"/>
    <property type="match status" value="1"/>
</dbReference>
<sequence length="769" mass="88482">MGLFARTSGIMDKRKAWFRRSLLLMLAVIILPSMLLSVSIHVMATKELKEQINQTHQTLIQQMTQRVNQQLTQFEFTVRNWAINQIFGEYLEHVDYYQELTTIRSIMNALGAMENSISFIKNIEVYISTQDLLISNVNGVSRIYNMEKRDRYREAFQRPGDMYWAYGLNVSSNTLNKSMALIHKIPSESSHPFGAIIVEVDPVKFSSFIGQINPYREGYTLLLNENHELLSAGTFEKREDAAVLASELMRHNGTGTYGFSWNGDQYLISDGIIPRMKWNFLLATPISKLTEPAAVITRVIVGISAVTFIMLVILAWVASRKLYSPISRMMSLFVSEESESEPSVHQDEIEFIESRWAQLTTESRIMQVRLDTQLPSLREGFMYQLIYGHYYHLSEAEIRKRLKNYNLDLGNARVQFVLIQISGISKLMGKFNEDDEQLVTFAAYNIIQEMIVASGLNVSVFNFQDMTVGYILMLPDGMSAEEEKQTALKLAGEMIQTLERLLKTDVTVVVGQPTDELRGMHACYEQTEQTLRFRSVHEPAQILYLEDLIIQGEEEVFYPFELEKDLLQALRIGNAEESTALFKRFVSTFKESADIETVLHQGLLQLLGSVLHVVYQTGHSPQKVFGLSNLYEELLQHSDLQKMCDSFVKIVMEPFIEHIVESQNVKLVQLTEDVKATIHSKYMTDLSLEMCADLHHVDPFRLSKAFKEVTGINFIDYVTDFRIRKSKELLKNTNLRINEIAELVGYQPTYFNRIFKKRENMTPGQFREK</sequence>
<dbReference type="InterPro" id="IPR018060">
    <property type="entry name" value="HTH_AraC"/>
</dbReference>
<comment type="caution">
    <text evidence="6">The sequence shown here is derived from an EMBL/GenBank/DDBJ whole genome shotgun (WGS) entry which is preliminary data.</text>
</comment>
<evidence type="ECO:0000256" key="1">
    <source>
        <dbReference type="ARBA" id="ARBA00023015"/>
    </source>
</evidence>